<evidence type="ECO:0000313" key="1">
    <source>
        <dbReference type="EMBL" id="CAB4133485.1"/>
    </source>
</evidence>
<dbReference type="PROSITE" id="PS51257">
    <property type="entry name" value="PROKAR_LIPOPROTEIN"/>
    <property type="match status" value="1"/>
</dbReference>
<proteinExistence type="predicted"/>
<dbReference type="EMBL" id="LR796274">
    <property type="protein sequence ID" value="CAB4133485.1"/>
    <property type="molecule type" value="Genomic_DNA"/>
</dbReference>
<sequence>MKDVLMVILAVAVVFLMTACGTVGGAVSGAGSDLQKAGDWIKSK</sequence>
<protein>
    <submittedName>
        <fullName evidence="1">Uncharacterized protein</fullName>
    </submittedName>
</protein>
<accession>A0A6J5LH31</accession>
<name>A0A6J5LH31_9CAUD</name>
<organism evidence="1">
    <name type="scientific">uncultured Caudovirales phage</name>
    <dbReference type="NCBI Taxonomy" id="2100421"/>
    <lineage>
        <taxon>Viruses</taxon>
        <taxon>Duplodnaviria</taxon>
        <taxon>Heunggongvirae</taxon>
        <taxon>Uroviricota</taxon>
        <taxon>Caudoviricetes</taxon>
        <taxon>Peduoviridae</taxon>
        <taxon>Maltschvirus</taxon>
        <taxon>Maltschvirus maltsch</taxon>
    </lineage>
</organism>
<reference evidence="1" key="1">
    <citation type="submission" date="2020-04" db="EMBL/GenBank/DDBJ databases">
        <authorList>
            <person name="Chiriac C."/>
            <person name="Salcher M."/>
            <person name="Ghai R."/>
            <person name="Kavagutti S V."/>
        </authorList>
    </citation>
    <scope>NUCLEOTIDE SEQUENCE</scope>
</reference>
<gene>
    <name evidence="1" type="ORF">UFOVP257_216</name>
</gene>